<evidence type="ECO:0000313" key="4">
    <source>
        <dbReference type="Proteomes" id="UP001337655"/>
    </source>
</evidence>
<dbReference type="EMBL" id="JAVRRT010000017">
    <property type="protein sequence ID" value="KAK5165232.1"/>
    <property type="molecule type" value="Genomic_DNA"/>
</dbReference>
<dbReference type="AlphaFoldDB" id="A0AAV9P258"/>
<name>A0AAV9P258_9PEZI</name>
<comment type="similarity">
    <text evidence="1">Belongs to the DCC1 family.</text>
</comment>
<evidence type="ECO:0000313" key="3">
    <source>
        <dbReference type="EMBL" id="KAK5165232.1"/>
    </source>
</evidence>
<dbReference type="RefSeq" id="XP_064655375.1">
    <property type="nucleotide sequence ID" value="XM_064806558.1"/>
</dbReference>
<dbReference type="GO" id="GO:0000785">
    <property type="term" value="C:chromatin"/>
    <property type="evidence" value="ECO:0007669"/>
    <property type="project" value="TreeGrafter"/>
</dbReference>
<dbReference type="PANTHER" id="PTHR13395:SF6">
    <property type="entry name" value="SISTER CHROMATID COHESION PROTEIN DCC1"/>
    <property type="match status" value="1"/>
</dbReference>
<evidence type="ECO:0000256" key="2">
    <source>
        <dbReference type="ARBA" id="ARBA00022705"/>
    </source>
</evidence>
<keyword evidence="4" id="KW-1185">Reference proteome</keyword>
<dbReference type="Proteomes" id="UP001337655">
    <property type="component" value="Unassembled WGS sequence"/>
</dbReference>
<dbReference type="GeneID" id="89930662"/>
<dbReference type="GO" id="GO:0000775">
    <property type="term" value="C:chromosome, centromeric region"/>
    <property type="evidence" value="ECO:0007669"/>
    <property type="project" value="TreeGrafter"/>
</dbReference>
<gene>
    <name evidence="3" type="ORF">LTR77_009330</name>
</gene>
<protein>
    <recommendedName>
        <fullName evidence="5">Sister chromatid cohesion protein-like protein Dcc1</fullName>
    </recommendedName>
</protein>
<evidence type="ECO:0008006" key="5">
    <source>
        <dbReference type="Google" id="ProtNLM"/>
    </source>
</evidence>
<accession>A0AAV9P258</accession>
<dbReference type="InterPro" id="IPR019128">
    <property type="entry name" value="Dcc1"/>
</dbReference>
<comment type="caution">
    <text evidence="3">The sequence shown here is derived from an EMBL/GenBank/DDBJ whole genome shotgun (WGS) entry which is preliminary data.</text>
</comment>
<evidence type="ECO:0000256" key="1">
    <source>
        <dbReference type="ARBA" id="ARBA00007017"/>
    </source>
</evidence>
<organism evidence="3 4">
    <name type="scientific">Saxophila tyrrhenica</name>
    <dbReference type="NCBI Taxonomy" id="1690608"/>
    <lineage>
        <taxon>Eukaryota</taxon>
        <taxon>Fungi</taxon>
        <taxon>Dikarya</taxon>
        <taxon>Ascomycota</taxon>
        <taxon>Pezizomycotina</taxon>
        <taxon>Dothideomycetes</taxon>
        <taxon>Dothideomycetidae</taxon>
        <taxon>Mycosphaerellales</taxon>
        <taxon>Extremaceae</taxon>
        <taxon>Saxophila</taxon>
    </lineage>
</organism>
<keyword evidence="2" id="KW-0235">DNA replication</keyword>
<dbReference type="GO" id="GO:0034088">
    <property type="term" value="P:maintenance of mitotic sister chromatid cohesion"/>
    <property type="evidence" value="ECO:0007669"/>
    <property type="project" value="TreeGrafter"/>
</dbReference>
<proteinExistence type="inferred from homology"/>
<sequence length="345" mass="37037">MSTQHEISIPFSLLPEESQQHFRLLELPPDLLDVITADNASPLYLKSPPTAQGTVVICTDNDTYPIRQVSTSNSLFITSPSFPLPDSLSSPGIQAIAQCTTTLELLPPDSSASAVPFIRAAVPVYASTGSKGTGKAVTKRELFDSIPLSEAECETVWRKLACFELEGGVAVVPSESVRLQVWRGILTAARAEGADLTVAVDNEQCEGLVRGEDDWPEELVGAFLRSISDSAYDGEGMVVDGEKLALSLGLALLKDRTANGRNTVAVNDIQAEWADLMPEPWREKASLGRLESTIRRENGGKEITLVDSDSVKAATAVAGAATEAKSTLGAKRKWHEKFRAAKKTA</sequence>
<reference evidence="3 4" key="1">
    <citation type="submission" date="2023-08" db="EMBL/GenBank/DDBJ databases">
        <title>Black Yeasts Isolated from many extreme environments.</title>
        <authorList>
            <person name="Coleine C."/>
            <person name="Stajich J.E."/>
            <person name="Selbmann L."/>
        </authorList>
    </citation>
    <scope>NUCLEOTIDE SEQUENCE [LARGE SCALE GENOMIC DNA]</scope>
    <source>
        <strain evidence="3 4">CCFEE 5935</strain>
    </source>
</reference>
<dbReference type="GO" id="GO:0031390">
    <property type="term" value="C:Ctf18 RFC-like complex"/>
    <property type="evidence" value="ECO:0007669"/>
    <property type="project" value="InterPro"/>
</dbReference>
<dbReference type="PANTHER" id="PTHR13395">
    <property type="entry name" value="SISTER CHROMATID COHESION PROTEIN DCC1-RELATED"/>
    <property type="match status" value="1"/>
</dbReference>
<dbReference type="Pfam" id="PF09724">
    <property type="entry name" value="Dcc1"/>
    <property type="match status" value="1"/>
</dbReference>
<dbReference type="GO" id="GO:0006260">
    <property type="term" value="P:DNA replication"/>
    <property type="evidence" value="ECO:0007669"/>
    <property type="project" value="UniProtKB-KW"/>
</dbReference>